<reference evidence="8 9" key="1">
    <citation type="submission" date="2025-04" db="UniProtKB">
        <authorList>
            <consortium name="RefSeq"/>
        </authorList>
    </citation>
    <scope>IDENTIFICATION</scope>
    <source>
        <strain evidence="8 9">S238N-H82</strain>
        <tissue evidence="8 9">Testes</tissue>
    </source>
</reference>
<dbReference type="InterPro" id="IPR003961">
    <property type="entry name" value="FN3_dom"/>
</dbReference>
<keyword evidence="4" id="KW-1133">Transmembrane helix</keyword>
<feature type="transmembrane region" description="Helical" evidence="4">
    <location>
        <begin position="705"/>
        <end position="727"/>
    </location>
</feature>
<dbReference type="Pfam" id="PF13855">
    <property type="entry name" value="LRR_8"/>
    <property type="match status" value="5"/>
</dbReference>
<feature type="compositionally biased region" description="Polar residues" evidence="3">
    <location>
        <begin position="806"/>
        <end position="819"/>
    </location>
</feature>
<name>A0A9J7HUG7_BRAFL</name>
<dbReference type="InterPro" id="IPR032675">
    <property type="entry name" value="LRR_dom_sf"/>
</dbReference>
<dbReference type="Gene3D" id="2.60.40.10">
    <property type="entry name" value="Immunoglobulins"/>
    <property type="match status" value="1"/>
</dbReference>
<dbReference type="Proteomes" id="UP000001554">
    <property type="component" value="Unplaced"/>
</dbReference>
<dbReference type="PANTHER" id="PTHR24369">
    <property type="entry name" value="ANTIGEN BSP, PUTATIVE-RELATED"/>
    <property type="match status" value="1"/>
</dbReference>
<organism evidence="7 8">
    <name type="scientific">Branchiostoma floridae</name>
    <name type="common">Florida lancelet</name>
    <name type="synonym">Amphioxus</name>
    <dbReference type="NCBI Taxonomy" id="7739"/>
    <lineage>
        <taxon>Eukaryota</taxon>
        <taxon>Metazoa</taxon>
        <taxon>Chordata</taxon>
        <taxon>Cephalochordata</taxon>
        <taxon>Leptocardii</taxon>
        <taxon>Amphioxiformes</taxon>
        <taxon>Branchiostomatidae</taxon>
        <taxon>Branchiostoma</taxon>
    </lineage>
</organism>
<evidence type="ECO:0000313" key="8">
    <source>
        <dbReference type="RefSeq" id="XP_035664620.1"/>
    </source>
</evidence>
<accession>A0A9J7HUG7</accession>
<dbReference type="InterPro" id="IPR003591">
    <property type="entry name" value="Leu-rich_rpt_typical-subtyp"/>
</dbReference>
<feature type="region of interest" description="Disordered" evidence="3">
    <location>
        <begin position="786"/>
        <end position="825"/>
    </location>
</feature>
<keyword evidence="7" id="KW-1185">Reference proteome</keyword>
<keyword evidence="4" id="KW-0472">Membrane</keyword>
<evidence type="ECO:0000259" key="6">
    <source>
        <dbReference type="PROSITE" id="PS50853"/>
    </source>
</evidence>
<feature type="compositionally biased region" description="Low complexity" evidence="3">
    <location>
        <begin position="570"/>
        <end position="589"/>
    </location>
</feature>
<keyword evidence="5" id="KW-0732">Signal</keyword>
<sequence length="825" mass="89573">MMACRLASCLMQCAHVLAVVISVVSAQSCATQCRCEGTTMDCSHGALPAFPTDLLIPSSTKILLMNDNLMTRVPPTPAIPNLLELNLEDNFITELTPTSFRLRPNLQILRLGGNKIIDVSNSAFDGLSQLVKLYLNRNNIETIEAFGSLSGPSSLEMLDLQRNKLTSISIGTFTGIPLLTELNLSSNNISKIEDGSFGRLKKLRVLYLNSNQILKLTNATFFGMFSLTRLTLSNNKIQNLPDMAFNSAGSLEFLDLTSNSISTITQLTFSGLLNLTALSLSTNNISSVEDGAFRDLVKLNSLSLWDNKLLDISAATFVGLAPEDRTDNTGLEVLYLAGNRLTTIRKDDFARLTKLTFLTLFRNDITNEGLEDGSFANLGNLVYLSLYANSLTNISAATFEGLVSLESLGLGNNQIRNYPPFAFANMPSLTTINLSSYGSTRFTLHPDTFGNLAALRHLNIAGVTSVWPGVFRHLPCLQTVWMGGLLTCDCDILDLATWLNRTAVTVRPFDTSPNPVACARHNPSHLRGVPVMNLREEDLRMTCPATSEPTTTQSTVQICPTPSPTTEVMTSSLATTPKPTTPLPSSFKTAQPGTCPGPQDVTIQNVQESRTDIQWSHGGKAVSTDLTGFAIQYQIFGHQSWMTTQEIHSRGRYFTINDLLPDTPYQACVAVLCKDELIQPGLDHCVSFTTKSPSSATSQLSQTTIVGLAVGIPSLLIILGLLAAVFWKMRGRSSSDHDAGYTPERPYRQDQTSTGGAVGYQGNEYQTSDEHAAGGFTNDSYQDFGKDADMLNSTGTDDGHYASIPGLSQNPTFSSSSFKNPAYAP</sequence>
<evidence type="ECO:0000256" key="3">
    <source>
        <dbReference type="SAM" id="MobiDB-lite"/>
    </source>
</evidence>
<dbReference type="Gene3D" id="3.80.10.10">
    <property type="entry name" value="Ribonuclease Inhibitor"/>
    <property type="match status" value="4"/>
</dbReference>
<gene>
    <name evidence="8 9" type="primary">LOC118408106</name>
</gene>
<dbReference type="CDD" id="cd00063">
    <property type="entry name" value="FN3"/>
    <property type="match status" value="1"/>
</dbReference>
<feature type="region of interest" description="Disordered" evidence="3">
    <location>
        <begin position="733"/>
        <end position="761"/>
    </location>
</feature>
<dbReference type="InterPro" id="IPR013783">
    <property type="entry name" value="Ig-like_fold"/>
</dbReference>
<dbReference type="SUPFAM" id="SSF52058">
    <property type="entry name" value="L domain-like"/>
    <property type="match status" value="1"/>
</dbReference>
<evidence type="ECO:0000313" key="9">
    <source>
        <dbReference type="RefSeq" id="XP_035664621.1"/>
    </source>
</evidence>
<dbReference type="SMART" id="SM00369">
    <property type="entry name" value="LRR_TYP"/>
    <property type="match status" value="15"/>
</dbReference>
<evidence type="ECO:0000256" key="2">
    <source>
        <dbReference type="ARBA" id="ARBA00022737"/>
    </source>
</evidence>
<dbReference type="RefSeq" id="XP_035664620.1">
    <property type="nucleotide sequence ID" value="XM_035808727.1"/>
</dbReference>
<dbReference type="InterPro" id="IPR001611">
    <property type="entry name" value="Leu-rich_rpt"/>
</dbReference>
<feature type="signal peptide" evidence="5">
    <location>
        <begin position="1"/>
        <end position="26"/>
    </location>
</feature>
<dbReference type="SMART" id="SM00365">
    <property type="entry name" value="LRR_SD22"/>
    <property type="match status" value="8"/>
</dbReference>
<evidence type="ECO:0000313" key="7">
    <source>
        <dbReference type="Proteomes" id="UP000001554"/>
    </source>
</evidence>
<feature type="domain" description="Fibronectin type-III" evidence="6">
    <location>
        <begin position="597"/>
        <end position="693"/>
    </location>
</feature>
<dbReference type="PROSITE" id="PS51257">
    <property type="entry name" value="PROKAR_LIPOPROTEIN"/>
    <property type="match status" value="1"/>
</dbReference>
<keyword evidence="4" id="KW-0812">Transmembrane</keyword>
<feature type="chain" id="PRO_5044698756" evidence="5">
    <location>
        <begin position="27"/>
        <end position="825"/>
    </location>
</feature>
<dbReference type="Pfam" id="PF00041">
    <property type="entry name" value="fn3"/>
    <property type="match status" value="1"/>
</dbReference>
<dbReference type="OMA" id="WAMENAT"/>
<evidence type="ECO:0000256" key="1">
    <source>
        <dbReference type="ARBA" id="ARBA00022614"/>
    </source>
</evidence>
<proteinExistence type="predicted"/>
<evidence type="ECO:0000256" key="5">
    <source>
        <dbReference type="SAM" id="SignalP"/>
    </source>
</evidence>
<dbReference type="KEGG" id="bfo:118408106"/>
<dbReference type="PROSITE" id="PS51450">
    <property type="entry name" value="LRR"/>
    <property type="match status" value="9"/>
</dbReference>
<dbReference type="InterPro" id="IPR036116">
    <property type="entry name" value="FN3_sf"/>
</dbReference>
<dbReference type="RefSeq" id="XP_035664621.1">
    <property type="nucleotide sequence ID" value="XM_035808728.1"/>
</dbReference>
<dbReference type="GeneID" id="118408106"/>
<dbReference type="InterPro" id="IPR050541">
    <property type="entry name" value="LRR_TM_domain-containing"/>
</dbReference>
<evidence type="ECO:0000256" key="4">
    <source>
        <dbReference type="SAM" id="Phobius"/>
    </source>
</evidence>
<feature type="compositionally biased region" description="Polar residues" evidence="3">
    <location>
        <begin position="545"/>
        <end position="569"/>
    </location>
</feature>
<dbReference type="AlphaFoldDB" id="A0A9J7HUG7"/>
<dbReference type="PANTHER" id="PTHR24369:SF212">
    <property type="entry name" value="LEUCINE-RICH REPEAT-CONTAINING PROTEIN 4B-LIKE"/>
    <property type="match status" value="1"/>
</dbReference>
<dbReference type="PROSITE" id="PS50853">
    <property type="entry name" value="FN3"/>
    <property type="match status" value="1"/>
</dbReference>
<dbReference type="OrthoDB" id="1055097at2759"/>
<keyword evidence="2" id="KW-0677">Repeat</keyword>
<protein>
    <submittedName>
        <fullName evidence="8 9">Leucine-rich repeats and immunoglobulin-like domains protein 1</fullName>
    </submittedName>
</protein>
<feature type="region of interest" description="Disordered" evidence="3">
    <location>
        <begin position="545"/>
        <end position="595"/>
    </location>
</feature>
<keyword evidence="1" id="KW-0433">Leucine-rich repeat</keyword>
<dbReference type="SUPFAM" id="SSF49265">
    <property type="entry name" value="Fibronectin type III"/>
    <property type="match status" value="1"/>
</dbReference>